<dbReference type="PANTHER" id="PTHR28154">
    <property type="entry name" value="CELL WALL SYNTHESIS PROTEIN KNH1-RELATED"/>
    <property type="match status" value="1"/>
</dbReference>
<dbReference type="OrthoDB" id="2432613at2759"/>
<dbReference type="EMBL" id="NBII01000004">
    <property type="protein sequence ID" value="PAV19843.1"/>
    <property type="molecule type" value="Genomic_DNA"/>
</dbReference>
<protein>
    <recommendedName>
        <fullName evidence="3">Yeast cell wall synthesis Kre9/Knh1-like N-terminal domain-containing protein</fullName>
    </recommendedName>
</protein>
<dbReference type="AlphaFoldDB" id="A0A286UJN6"/>
<keyword evidence="2" id="KW-1133">Transmembrane helix</keyword>
<gene>
    <name evidence="4" type="ORF">PNOK_0477700</name>
</gene>
<feature type="domain" description="Yeast cell wall synthesis Kre9/Knh1-like N-terminal" evidence="3">
    <location>
        <begin position="279"/>
        <end position="366"/>
    </location>
</feature>
<feature type="transmembrane region" description="Helical" evidence="2">
    <location>
        <begin position="252"/>
        <end position="276"/>
    </location>
</feature>
<dbReference type="InterPro" id="IPR018466">
    <property type="entry name" value="Kre9/Knh1-like_N"/>
</dbReference>
<keyword evidence="2" id="KW-0812">Transmembrane</keyword>
<dbReference type="PANTHER" id="PTHR28154:SF1">
    <property type="entry name" value="CELL WALL SYNTHESIS PROTEIN KNH1-RELATED"/>
    <property type="match status" value="1"/>
</dbReference>
<comment type="caution">
    <text evidence="4">The sequence shown here is derived from an EMBL/GenBank/DDBJ whole genome shotgun (WGS) entry which is preliminary data.</text>
</comment>
<evidence type="ECO:0000256" key="2">
    <source>
        <dbReference type="SAM" id="Phobius"/>
    </source>
</evidence>
<dbReference type="InterPro" id="IPR045328">
    <property type="entry name" value="Kre9/Knh1"/>
</dbReference>
<organism evidence="4 5">
    <name type="scientific">Pyrrhoderma noxium</name>
    <dbReference type="NCBI Taxonomy" id="2282107"/>
    <lineage>
        <taxon>Eukaryota</taxon>
        <taxon>Fungi</taxon>
        <taxon>Dikarya</taxon>
        <taxon>Basidiomycota</taxon>
        <taxon>Agaricomycotina</taxon>
        <taxon>Agaricomycetes</taxon>
        <taxon>Hymenochaetales</taxon>
        <taxon>Hymenochaetaceae</taxon>
        <taxon>Pyrrhoderma</taxon>
    </lineage>
</organism>
<dbReference type="InParanoid" id="A0A286UJN6"/>
<proteinExistence type="predicted"/>
<feature type="transmembrane region" description="Helical" evidence="2">
    <location>
        <begin position="86"/>
        <end position="113"/>
    </location>
</feature>
<feature type="transmembrane region" description="Helical" evidence="2">
    <location>
        <begin position="176"/>
        <end position="198"/>
    </location>
</feature>
<sequence>MLNNIWTVSLILSEFEGQDCTTLYSASVLILIDKVTDNFMFGVWGYCTSGVQNKFGIIKSHITDATCDPVWVLIDVPKVSTKYKRLVAAALSTLSAVHVLAALSTLISFLFFIITKGKWKTGGHKYLKWLKRSWTSMIVTLCLSLFTCILDFVTIITAKALAKEKGKGMATLQFGIGIWILLGATIITIFASILLFTTGCSCCGKRRKNSQGDYDTGIPLEERRHHRSEEAYPTSPESEYSNDGHDAVAPNLCLLLMMHIVFLLSLLHIAYASVFITHPYSGITCSGGSSCTVTWLDDGTAPLLSDVGLSDIALYQGTDTLVQQLASSVDVSSSHELNFIPNPEAGPNSDDYWIMLKSQTARNPNDTSLPFTSFSGFFTLDNMSGKINDPIPSLTSTLTPSITASATGSNTNGVVSTVTLSVAISSDDSSSLSSALSAISSAALGSSSSLSLSTSSRLSTTKTSITGSTAAETVASSTSTSTSTSKSTGQFEHILVSSRACLTISSILFSPYFIRFIIL</sequence>
<evidence type="ECO:0000313" key="5">
    <source>
        <dbReference type="Proteomes" id="UP000217199"/>
    </source>
</evidence>
<evidence type="ECO:0000256" key="1">
    <source>
        <dbReference type="ARBA" id="ARBA00022729"/>
    </source>
</evidence>
<accession>A0A286UJN6</accession>
<dbReference type="GO" id="GO:0042546">
    <property type="term" value="P:cell wall biogenesis"/>
    <property type="evidence" value="ECO:0007669"/>
    <property type="project" value="InterPro"/>
</dbReference>
<name>A0A286UJN6_9AGAM</name>
<dbReference type="Pfam" id="PF10342">
    <property type="entry name" value="Kre9_KNH"/>
    <property type="match status" value="1"/>
</dbReference>
<keyword evidence="2" id="KW-0472">Membrane</keyword>
<keyword evidence="1" id="KW-0732">Signal</keyword>
<evidence type="ECO:0000313" key="4">
    <source>
        <dbReference type="EMBL" id="PAV19843.1"/>
    </source>
</evidence>
<evidence type="ECO:0000259" key="3">
    <source>
        <dbReference type="Pfam" id="PF10342"/>
    </source>
</evidence>
<feature type="transmembrane region" description="Helical" evidence="2">
    <location>
        <begin position="134"/>
        <end position="156"/>
    </location>
</feature>
<keyword evidence="5" id="KW-1185">Reference proteome</keyword>
<dbReference type="STRING" id="2282107.A0A286UJN6"/>
<dbReference type="Proteomes" id="UP000217199">
    <property type="component" value="Unassembled WGS sequence"/>
</dbReference>
<dbReference type="GO" id="GO:0006078">
    <property type="term" value="P:(1-&gt;6)-beta-D-glucan biosynthetic process"/>
    <property type="evidence" value="ECO:0007669"/>
    <property type="project" value="InterPro"/>
</dbReference>
<reference evidence="4 5" key="1">
    <citation type="journal article" date="2017" name="Mol. Ecol.">
        <title>Comparative and population genomic landscape of Phellinus noxius: A hypervariable fungus causing root rot in trees.</title>
        <authorList>
            <person name="Chung C.L."/>
            <person name="Lee T.J."/>
            <person name="Akiba M."/>
            <person name="Lee H.H."/>
            <person name="Kuo T.H."/>
            <person name="Liu D."/>
            <person name="Ke H.M."/>
            <person name="Yokoi T."/>
            <person name="Roa M.B."/>
            <person name="Lu M.J."/>
            <person name="Chang Y.Y."/>
            <person name="Ann P.J."/>
            <person name="Tsai J.N."/>
            <person name="Chen C.Y."/>
            <person name="Tzean S.S."/>
            <person name="Ota Y."/>
            <person name="Hattori T."/>
            <person name="Sahashi N."/>
            <person name="Liou R.F."/>
            <person name="Kikuchi T."/>
            <person name="Tsai I.J."/>
        </authorList>
    </citation>
    <scope>NUCLEOTIDE SEQUENCE [LARGE SCALE GENOMIC DNA]</scope>
    <source>
        <strain evidence="4 5">FFPRI411160</strain>
    </source>
</reference>